<comment type="caution">
    <text evidence="1">The sequence shown here is derived from an EMBL/GenBank/DDBJ whole genome shotgun (WGS) entry which is preliminary data.</text>
</comment>
<reference evidence="1" key="1">
    <citation type="submission" date="2021-02" db="EMBL/GenBank/DDBJ databases">
        <authorList>
            <consortium name="DOE Joint Genome Institute"/>
            <person name="Ahrendt S."/>
            <person name="Looney B.P."/>
            <person name="Miyauchi S."/>
            <person name="Morin E."/>
            <person name="Drula E."/>
            <person name="Courty P.E."/>
            <person name="Chicoki N."/>
            <person name="Fauchery L."/>
            <person name="Kohler A."/>
            <person name="Kuo A."/>
            <person name="Labutti K."/>
            <person name="Pangilinan J."/>
            <person name="Lipzen A."/>
            <person name="Riley R."/>
            <person name="Andreopoulos W."/>
            <person name="He G."/>
            <person name="Johnson J."/>
            <person name="Barry K.W."/>
            <person name="Grigoriev I.V."/>
            <person name="Nagy L."/>
            <person name="Hibbett D."/>
            <person name="Henrissat B."/>
            <person name="Matheny P.B."/>
            <person name="Labbe J."/>
            <person name="Martin F."/>
        </authorList>
    </citation>
    <scope>NUCLEOTIDE SEQUENCE</scope>
    <source>
        <strain evidence="1">FP105234-sp</strain>
    </source>
</reference>
<proteinExistence type="predicted"/>
<evidence type="ECO:0000313" key="2">
    <source>
        <dbReference type="Proteomes" id="UP000814033"/>
    </source>
</evidence>
<name>A0ACB8RS43_9AGAM</name>
<dbReference type="EMBL" id="MU275914">
    <property type="protein sequence ID" value="KAI0046918.1"/>
    <property type="molecule type" value="Genomic_DNA"/>
</dbReference>
<gene>
    <name evidence="1" type="ORF">FA95DRAFT_1300596</name>
</gene>
<reference evidence="1" key="2">
    <citation type="journal article" date="2022" name="New Phytol.">
        <title>Evolutionary transition to the ectomycorrhizal habit in the genomes of a hyperdiverse lineage of mushroom-forming fungi.</title>
        <authorList>
            <person name="Looney B."/>
            <person name="Miyauchi S."/>
            <person name="Morin E."/>
            <person name="Drula E."/>
            <person name="Courty P.E."/>
            <person name="Kohler A."/>
            <person name="Kuo A."/>
            <person name="LaButti K."/>
            <person name="Pangilinan J."/>
            <person name="Lipzen A."/>
            <person name="Riley R."/>
            <person name="Andreopoulos W."/>
            <person name="He G."/>
            <person name="Johnson J."/>
            <person name="Nolan M."/>
            <person name="Tritt A."/>
            <person name="Barry K.W."/>
            <person name="Grigoriev I.V."/>
            <person name="Nagy L.G."/>
            <person name="Hibbett D."/>
            <person name="Henrissat B."/>
            <person name="Matheny P.B."/>
            <person name="Labbe J."/>
            <person name="Martin F.M."/>
        </authorList>
    </citation>
    <scope>NUCLEOTIDE SEQUENCE</scope>
    <source>
        <strain evidence="1">FP105234-sp</strain>
    </source>
</reference>
<sequence length="378" mass="42959">MLSAEVDNYEDMDIANQDGAEAVKIIESPDLWLASGNLIICTKSPQAITYYRVHKDILATHCEAFADLWGQPRHPPDSAFDLASEKPYGDGAPIMDFTMDAEEDVVAFLKAMYYPSETQKHPAEMAPYSLGTQYTFIPTSYVGVLRLSTKYVAVRIHNLVSQVFHAEWPSSLRQWDAHRRRYHAMVDMYAVREDGPDPEEYPMPVNAIRLARECNMPDISPCAYYDLYCASNESRLDAVLNQEEMQRLNLGQGEFQQRFVEALPLLFDVPRSKLLFSCNNRNLGQGQTCWPALEQWWEERLNSNAVVNDPIAFLGYSMVTLDAHVRIGKVCNQCSHVCKTQLNAKRTELWQALPAIFSLEDVSANWGSQNAEEYFFAG</sequence>
<organism evidence="1 2">
    <name type="scientific">Auriscalpium vulgare</name>
    <dbReference type="NCBI Taxonomy" id="40419"/>
    <lineage>
        <taxon>Eukaryota</taxon>
        <taxon>Fungi</taxon>
        <taxon>Dikarya</taxon>
        <taxon>Basidiomycota</taxon>
        <taxon>Agaricomycotina</taxon>
        <taxon>Agaricomycetes</taxon>
        <taxon>Russulales</taxon>
        <taxon>Auriscalpiaceae</taxon>
        <taxon>Auriscalpium</taxon>
    </lineage>
</organism>
<keyword evidence="2" id="KW-1185">Reference proteome</keyword>
<accession>A0ACB8RS43</accession>
<protein>
    <submittedName>
        <fullName evidence="1">Uncharacterized protein</fullName>
    </submittedName>
</protein>
<evidence type="ECO:0000313" key="1">
    <source>
        <dbReference type="EMBL" id="KAI0046918.1"/>
    </source>
</evidence>
<dbReference type="Proteomes" id="UP000814033">
    <property type="component" value="Unassembled WGS sequence"/>
</dbReference>